<evidence type="ECO:0000256" key="2">
    <source>
        <dbReference type="SAM" id="Phobius"/>
    </source>
</evidence>
<dbReference type="AlphaFoldDB" id="A0A6C0LQI4"/>
<reference evidence="3" key="1">
    <citation type="journal article" date="2020" name="Nature">
        <title>Giant virus diversity and host interactions through global metagenomics.</title>
        <authorList>
            <person name="Schulz F."/>
            <person name="Roux S."/>
            <person name="Paez-Espino D."/>
            <person name="Jungbluth S."/>
            <person name="Walsh D.A."/>
            <person name="Denef V.J."/>
            <person name="McMahon K.D."/>
            <person name="Konstantinidis K.T."/>
            <person name="Eloe-Fadrosh E.A."/>
            <person name="Kyrpides N.C."/>
            <person name="Woyke T."/>
        </authorList>
    </citation>
    <scope>NUCLEOTIDE SEQUENCE</scope>
    <source>
        <strain evidence="3">GVMAG-M-3300027963-41</strain>
    </source>
</reference>
<feature type="compositionally biased region" description="Pro residues" evidence="1">
    <location>
        <begin position="415"/>
        <end position="424"/>
    </location>
</feature>
<feature type="region of interest" description="Disordered" evidence="1">
    <location>
        <begin position="402"/>
        <end position="424"/>
    </location>
</feature>
<organism evidence="3">
    <name type="scientific">viral metagenome</name>
    <dbReference type="NCBI Taxonomy" id="1070528"/>
    <lineage>
        <taxon>unclassified sequences</taxon>
        <taxon>metagenomes</taxon>
        <taxon>organismal metagenomes</taxon>
    </lineage>
</organism>
<keyword evidence="2" id="KW-0812">Transmembrane</keyword>
<sequence length="424" mass="46677">MATQLSSTPVLNKQLTGLFDGMRSSLSNVTAGMRTYTINTPDSGFPFWGMLLVAIVAIAVVSWFIHYRMFLETPYNIARIIRDNVKAANHYDLNNQNRKGLPDLYNSLASQGYAEENLGFTNFYVSTVNASGIFFPGVNGVVSIDAARLAVAGGARAFVFDLWPDIEPGGNFGPTIQVIEANSMWRRTTLNVLPFVNVLQTLVSEALQTTTNPGHQDPLILYLRFRGNPRPSTFDMTADALQSVITPYRMDLAFNNCRGADRLFKVPIGQLFSKVIVVSNVRGSGRFMDFVNFSTKDGIGLEYPAGQIQTISGDAASQAKKKILMNLTFIAPLSEDPLAESNDYSVNAGHGLGIQFVAMNFWSKGVQLKNYMKMFGKYSFALKPRPLQYVITHLEAPRMPPNYDWGAGDSAGTPKTPPDIKPPV</sequence>
<evidence type="ECO:0000256" key="1">
    <source>
        <dbReference type="SAM" id="MobiDB-lite"/>
    </source>
</evidence>
<protein>
    <recommendedName>
        <fullName evidence="4">Phosphatidylinositol-specific phospholipase C X domain-containing protein</fullName>
    </recommendedName>
</protein>
<keyword evidence="2" id="KW-0472">Membrane</keyword>
<keyword evidence="2" id="KW-1133">Transmembrane helix</keyword>
<accession>A0A6C0LQI4</accession>
<evidence type="ECO:0000313" key="3">
    <source>
        <dbReference type="EMBL" id="QHU31844.1"/>
    </source>
</evidence>
<evidence type="ECO:0008006" key="4">
    <source>
        <dbReference type="Google" id="ProtNLM"/>
    </source>
</evidence>
<proteinExistence type="predicted"/>
<name>A0A6C0LQI4_9ZZZZ</name>
<dbReference type="EMBL" id="MN740533">
    <property type="protein sequence ID" value="QHU31844.1"/>
    <property type="molecule type" value="Genomic_DNA"/>
</dbReference>
<feature type="transmembrane region" description="Helical" evidence="2">
    <location>
        <begin position="45"/>
        <end position="65"/>
    </location>
</feature>